<keyword evidence="3" id="KW-1185">Reference proteome</keyword>
<dbReference type="RefSeq" id="XP_033592958.1">
    <property type="nucleotide sequence ID" value="XM_033732660.1"/>
</dbReference>
<dbReference type="InterPro" id="IPR053143">
    <property type="entry name" value="Arylsulfate_ST"/>
</dbReference>
<evidence type="ECO:0000313" key="3">
    <source>
        <dbReference type="Proteomes" id="UP000799767"/>
    </source>
</evidence>
<evidence type="ECO:0000313" key="2">
    <source>
        <dbReference type="EMBL" id="KAF2486389.1"/>
    </source>
</evidence>
<dbReference type="Proteomes" id="UP000799767">
    <property type="component" value="Unassembled WGS sequence"/>
</dbReference>
<dbReference type="InterPro" id="IPR039535">
    <property type="entry name" value="ASST-like"/>
</dbReference>
<gene>
    <name evidence="2" type="ORF">BDY17DRAFT_291409</name>
</gene>
<evidence type="ECO:0000256" key="1">
    <source>
        <dbReference type="SAM" id="SignalP"/>
    </source>
</evidence>
<dbReference type="EMBL" id="MU001632">
    <property type="protein sequence ID" value="KAF2486389.1"/>
    <property type="molecule type" value="Genomic_DNA"/>
</dbReference>
<accession>A0A6A6Q305</accession>
<sequence>MPLSLWLTVTAAVGAFAATVSTSLNGDIRDPHGMEHFVTRPELISPKLMIRKHHPESITPGYWFVTPYYVTNQLQRPQTKEYIPCQTGAHIYDSDGQLVWSGACRYDNRNIFAFTPVMVNGTQHLSFWLGHQFIGDPATIPKDDVPASAILLNNHYEEVQRVFQHPFLDCHEVSFQPDGKSVLLTRLWKEKRDLTAYGKKGQEVLHGGFRELDLTTNTPRFDWDPPANNVTLDESCDKSGKGSDVGDAWDYFHINSIDKNAEGDFLISARHTSTIYKVSGKDGTVIWRLGGYYSDFVMEDRLPFHWQHHARLLFENATHSIVSVFDNAGDDFGRNPDIPNEVSSGKIMLLDTASTPMTAKMLRRFDRPDGLRSPMGGSVFLAGGTDPFTSNVLVNWVIPGYFSEYDAQNNLILEGRFQSEGIKTYRALKSEFVGHPTEPIVMKVLPITYSDDSVASTFYVSWNGATEVTHWAFYGSNTASGPFTLLKKVKKRGFETAWVMPGVVQQAYVEGLDKNGNVLGKSKVEPIQPPAERMGTFQVTLPVLEDAVAMRGQAALTFTDAEFAHAAGSSAIVPPGVPPTVNHAAMPPSEDIIGSGGKGVGAIGGLGAPGLTHGHPPHHVGPQPPIDLEKSTTPQSLSMAGLIRPEECPRPPPIPPTSRYYPARASDGASQLVVDAFAIFGLFSVARVLQTRWLKRRKGYYAAPPSYFESPE</sequence>
<proteinExistence type="predicted"/>
<dbReference type="PANTHER" id="PTHR35340">
    <property type="entry name" value="PQQ ENZYME REPEAT PROTEIN-RELATED"/>
    <property type="match status" value="1"/>
</dbReference>
<feature type="signal peptide" evidence="1">
    <location>
        <begin position="1"/>
        <end position="17"/>
    </location>
</feature>
<organism evidence="2 3">
    <name type="scientific">Neohortaea acidophila</name>
    <dbReference type="NCBI Taxonomy" id="245834"/>
    <lineage>
        <taxon>Eukaryota</taxon>
        <taxon>Fungi</taxon>
        <taxon>Dikarya</taxon>
        <taxon>Ascomycota</taxon>
        <taxon>Pezizomycotina</taxon>
        <taxon>Dothideomycetes</taxon>
        <taxon>Dothideomycetidae</taxon>
        <taxon>Mycosphaerellales</taxon>
        <taxon>Teratosphaeriaceae</taxon>
        <taxon>Neohortaea</taxon>
    </lineage>
</organism>
<feature type="chain" id="PRO_5025499036" evidence="1">
    <location>
        <begin position="18"/>
        <end position="712"/>
    </location>
</feature>
<dbReference type="PANTHER" id="PTHR35340:SF8">
    <property type="entry name" value="ASST-DOMAIN-CONTAINING PROTEIN"/>
    <property type="match status" value="1"/>
</dbReference>
<protein>
    <submittedName>
        <fullName evidence="2">ASST-domain-containing protein</fullName>
    </submittedName>
</protein>
<keyword evidence="1" id="KW-0732">Signal</keyword>
<reference evidence="2" key="1">
    <citation type="journal article" date="2020" name="Stud. Mycol.">
        <title>101 Dothideomycetes genomes: a test case for predicting lifestyles and emergence of pathogens.</title>
        <authorList>
            <person name="Haridas S."/>
            <person name="Albert R."/>
            <person name="Binder M."/>
            <person name="Bloem J."/>
            <person name="Labutti K."/>
            <person name="Salamov A."/>
            <person name="Andreopoulos B."/>
            <person name="Baker S."/>
            <person name="Barry K."/>
            <person name="Bills G."/>
            <person name="Bluhm B."/>
            <person name="Cannon C."/>
            <person name="Castanera R."/>
            <person name="Culley D."/>
            <person name="Daum C."/>
            <person name="Ezra D."/>
            <person name="Gonzalez J."/>
            <person name="Henrissat B."/>
            <person name="Kuo A."/>
            <person name="Liang C."/>
            <person name="Lipzen A."/>
            <person name="Lutzoni F."/>
            <person name="Magnuson J."/>
            <person name="Mondo S."/>
            <person name="Nolan M."/>
            <person name="Ohm R."/>
            <person name="Pangilinan J."/>
            <person name="Park H.-J."/>
            <person name="Ramirez L."/>
            <person name="Alfaro M."/>
            <person name="Sun H."/>
            <person name="Tritt A."/>
            <person name="Yoshinaga Y."/>
            <person name="Zwiers L.-H."/>
            <person name="Turgeon B."/>
            <person name="Goodwin S."/>
            <person name="Spatafora J."/>
            <person name="Crous P."/>
            <person name="Grigoriev I."/>
        </authorList>
    </citation>
    <scope>NUCLEOTIDE SEQUENCE</scope>
    <source>
        <strain evidence="2">CBS 113389</strain>
    </source>
</reference>
<dbReference type="OrthoDB" id="5427350at2759"/>
<dbReference type="GeneID" id="54473662"/>
<name>A0A6A6Q305_9PEZI</name>
<dbReference type="Pfam" id="PF14269">
    <property type="entry name" value="Arylsulfotran_2"/>
    <property type="match status" value="1"/>
</dbReference>
<dbReference type="AlphaFoldDB" id="A0A6A6Q305"/>